<organism evidence="2 3">
    <name type="scientific">Mycena alexandri</name>
    <dbReference type="NCBI Taxonomy" id="1745969"/>
    <lineage>
        <taxon>Eukaryota</taxon>
        <taxon>Fungi</taxon>
        <taxon>Dikarya</taxon>
        <taxon>Basidiomycota</taxon>
        <taxon>Agaricomycotina</taxon>
        <taxon>Agaricomycetes</taxon>
        <taxon>Agaricomycetidae</taxon>
        <taxon>Agaricales</taxon>
        <taxon>Marasmiineae</taxon>
        <taxon>Mycenaceae</taxon>
        <taxon>Mycena</taxon>
    </lineage>
</organism>
<gene>
    <name evidence="2" type="ORF">C8F04DRAFT_89679</name>
</gene>
<sequence>MRSWNRNTNKAAANRKPPACDACKARRVLCHPQPFQKNHAGDLINAAPCPRCAEKGIICKTTPVQRGRPRKNLSEDSQPSASGSTVAIRRRAELSETQQLPVELVKDLMECTSHVGECRIPLFHGEKLKATLAAASWQLHLLPPQLRVLATCACALAATISFNPAVIGPGPQPRSFTDRSVFFPGSDLRIYGVRRAAFCRALYEQALDLACDSRIHLEVSEDNAASCFFLDVLERCMSGPLVFNDTVNSSRAWAVAYVSHVRILLGSSEDVDGYRSAVWSGFQMSEALKATTQRMPVLVTRVDQLLAVRSEPPSLDQLFESLHAMRQPPKKSKTLVFSSIKPYMFHITRLARELYENITGDHARRRPFPHTAAINFLSSLSILQSIATLVLDQLEFCPDAELLFFDLNGSKRANRSENDNLRACGFVVACGFAALVLALYREMKYRTVTEAHTSDDRWLRERIEVFRQQVHEVTSSAVGVVARALKLLPSLPHLAQVGWIGLQDWAEFRLTEASTTDADVTVFESLIAAFKMSGYSWDMSGSSELIEQMEAYIVQHKATSFSTPSGFSEVFSLDETWPGMFTADPSGMSFYDSTDPTVV</sequence>
<dbReference type="GO" id="GO:0000981">
    <property type="term" value="F:DNA-binding transcription factor activity, RNA polymerase II-specific"/>
    <property type="evidence" value="ECO:0007669"/>
    <property type="project" value="InterPro"/>
</dbReference>
<evidence type="ECO:0000313" key="3">
    <source>
        <dbReference type="Proteomes" id="UP001218188"/>
    </source>
</evidence>
<dbReference type="Proteomes" id="UP001218188">
    <property type="component" value="Unassembled WGS sequence"/>
</dbReference>
<dbReference type="SUPFAM" id="SSF57701">
    <property type="entry name" value="Zn2/Cys6 DNA-binding domain"/>
    <property type="match status" value="1"/>
</dbReference>
<dbReference type="EMBL" id="JARJCM010000123">
    <property type="protein sequence ID" value="KAJ7027497.1"/>
    <property type="molecule type" value="Genomic_DNA"/>
</dbReference>
<reference evidence="2" key="1">
    <citation type="submission" date="2023-03" db="EMBL/GenBank/DDBJ databases">
        <title>Massive genome expansion in bonnet fungi (Mycena s.s.) driven by repeated elements and novel gene families across ecological guilds.</title>
        <authorList>
            <consortium name="Lawrence Berkeley National Laboratory"/>
            <person name="Harder C.B."/>
            <person name="Miyauchi S."/>
            <person name="Viragh M."/>
            <person name="Kuo A."/>
            <person name="Thoen E."/>
            <person name="Andreopoulos B."/>
            <person name="Lu D."/>
            <person name="Skrede I."/>
            <person name="Drula E."/>
            <person name="Henrissat B."/>
            <person name="Morin E."/>
            <person name="Kohler A."/>
            <person name="Barry K."/>
            <person name="LaButti K."/>
            <person name="Morin E."/>
            <person name="Salamov A."/>
            <person name="Lipzen A."/>
            <person name="Mereny Z."/>
            <person name="Hegedus B."/>
            <person name="Baldrian P."/>
            <person name="Stursova M."/>
            <person name="Weitz H."/>
            <person name="Taylor A."/>
            <person name="Grigoriev I.V."/>
            <person name="Nagy L.G."/>
            <person name="Martin F."/>
            <person name="Kauserud H."/>
        </authorList>
    </citation>
    <scope>NUCLEOTIDE SEQUENCE</scope>
    <source>
        <strain evidence="2">CBHHK200</strain>
    </source>
</reference>
<evidence type="ECO:0000313" key="2">
    <source>
        <dbReference type="EMBL" id="KAJ7027497.1"/>
    </source>
</evidence>
<evidence type="ECO:0000256" key="1">
    <source>
        <dbReference type="SAM" id="MobiDB-lite"/>
    </source>
</evidence>
<dbReference type="GO" id="GO:0008270">
    <property type="term" value="F:zinc ion binding"/>
    <property type="evidence" value="ECO:0007669"/>
    <property type="project" value="InterPro"/>
</dbReference>
<proteinExistence type="predicted"/>
<comment type="caution">
    <text evidence="2">The sequence shown here is derived from an EMBL/GenBank/DDBJ whole genome shotgun (WGS) entry which is preliminary data.</text>
</comment>
<dbReference type="AlphaFoldDB" id="A0AAD6SHY3"/>
<protein>
    <recommendedName>
        <fullName evidence="4">Zn(2)-C6 fungal-type domain-containing protein</fullName>
    </recommendedName>
</protein>
<evidence type="ECO:0008006" key="4">
    <source>
        <dbReference type="Google" id="ProtNLM"/>
    </source>
</evidence>
<name>A0AAD6SHY3_9AGAR</name>
<feature type="region of interest" description="Disordered" evidence="1">
    <location>
        <begin position="64"/>
        <end position="85"/>
    </location>
</feature>
<dbReference type="InterPro" id="IPR036864">
    <property type="entry name" value="Zn2-C6_fun-type_DNA-bd_sf"/>
</dbReference>
<accession>A0AAD6SHY3</accession>
<keyword evidence="3" id="KW-1185">Reference proteome</keyword>
<feature type="compositionally biased region" description="Polar residues" evidence="1">
    <location>
        <begin position="75"/>
        <end position="85"/>
    </location>
</feature>